<dbReference type="Gene3D" id="2.60.120.200">
    <property type="match status" value="1"/>
</dbReference>
<evidence type="ECO:0000259" key="2">
    <source>
        <dbReference type="PROSITE" id="PS51304"/>
    </source>
</evidence>
<feature type="transmembrane region" description="Helical" evidence="1">
    <location>
        <begin position="15"/>
        <end position="34"/>
    </location>
</feature>
<keyword evidence="1" id="KW-1133">Transmembrane helix</keyword>
<dbReference type="SUPFAM" id="SSF49899">
    <property type="entry name" value="Concanavalin A-like lectins/glucanases"/>
    <property type="match status" value="1"/>
</dbReference>
<evidence type="ECO:0000256" key="1">
    <source>
        <dbReference type="SAM" id="Phobius"/>
    </source>
</evidence>
<evidence type="ECO:0000313" key="4">
    <source>
        <dbReference type="Proteomes" id="UP000663853"/>
    </source>
</evidence>
<dbReference type="EMBL" id="CAJMXA010003626">
    <property type="protein sequence ID" value="CAE6507952.1"/>
    <property type="molecule type" value="Genomic_DNA"/>
</dbReference>
<dbReference type="InterPro" id="IPR001079">
    <property type="entry name" value="Galectin_CRD"/>
</dbReference>
<dbReference type="PROSITE" id="PS51304">
    <property type="entry name" value="GALECTIN"/>
    <property type="match status" value="1"/>
</dbReference>
<comment type="caution">
    <text evidence="3">The sequence shown here is derived from an EMBL/GenBank/DDBJ whole genome shotgun (WGS) entry which is preliminary data.</text>
</comment>
<gene>
    <name evidence="3" type="ORF">RDB_LOCUS122826</name>
</gene>
<evidence type="ECO:0000313" key="3">
    <source>
        <dbReference type="EMBL" id="CAE6507952.1"/>
    </source>
</evidence>
<name>A0A8H3HEG2_9AGAM</name>
<sequence>MPYLFDPRSLARSRLRLATVVIKVFSIPILWLLIHICSSTPSYHSTAGVLSAQVIQVVATTMGSFTLQSGKSHAIEPAIGPNGNIEVLSFFPPIEDGVDAAVFDIKDDHGNILLHVSLRPNQNRIVLNARPVNKDWDKEVHVPFKDSLPSSKVAKISILDRNDNYLVTFSDGAGAKYPKLASQANEKASSIAYSSADGRPIISNPVTINTYCGQQASISSANIRINLEITSSTPKGINFAVNFG</sequence>
<dbReference type="Proteomes" id="UP000663853">
    <property type="component" value="Unassembled WGS sequence"/>
</dbReference>
<accession>A0A8H3HEG2</accession>
<dbReference type="AlphaFoldDB" id="A0A8H3HEG2"/>
<feature type="domain" description="Galectin" evidence="2">
    <location>
        <begin position="71"/>
        <end position="224"/>
    </location>
</feature>
<reference evidence="3" key="1">
    <citation type="submission" date="2021-01" db="EMBL/GenBank/DDBJ databases">
        <authorList>
            <person name="Kaushik A."/>
        </authorList>
    </citation>
    <scope>NUCLEOTIDE SEQUENCE</scope>
    <source>
        <strain evidence="3">AG6-10EEA</strain>
    </source>
</reference>
<proteinExistence type="predicted"/>
<keyword evidence="1" id="KW-0472">Membrane</keyword>
<dbReference type="InterPro" id="IPR013320">
    <property type="entry name" value="ConA-like_dom_sf"/>
</dbReference>
<organism evidence="3 4">
    <name type="scientific">Rhizoctonia solani</name>
    <dbReference type="NCBI Taxonomy" id="456999"/>
    <lineage>
        <taxon>Eukaryota</taxon>
        <taxon>Fungi</taxon>
        <taxon>Dikarya</taxon>
        <taxon>Basidiomycota</taxon>
        <taxon>Agaricomycotina</taxon>
        <taxon>Agaricomycetes</taxon>
        <taxon>Cantharellales</taxon>
        <taxon>Ceratobasidiaceae</taxon>
        <taxon>Rhizoctonia</taxon>
    </lineage>
</organism>
<protein>
    <recommendedName>
        <fullName evidence="2">Galectin domain-containing protein</fullName>
    </recommendedName>
</protein>
<keyword evidence="1" id="KW-0812">Transmembrane</keyword>
<dbReference type="GO" id="GO:0030246">
    <property type="term" value="F:carbohydrate binding"/>
    <property type="evidence" value="ECO:0007669"/>
    <property type="project" value="InterPro"/>
</dbReference>